<dbReference type="OrthoDB" id="5289737at2"/>
<evidence type="ECO:0000259" key="1">
    <source>
        <dbReference type="Pfam" id="PF01548"/>
    </source>
</evidence>
<reference evidence="3" key="1">
    <citation type="submission" date="2016-07" db="EMBL/GenBank/DDBJ databases">
        <title>Microvirga ossetica sp. nov. a new species of rhizobia isolated from root nodules of the legume species Vicia alpestris Steven originated from North Ossetia region in the Caucasus.</title>
        <authorList>
            <person name="Safronova V.I."/>
            <person name="Kuznetsova I.G."/>
            <person name="Sazanova A.L."/>
            <person name="Belimov A."/>
            <person name="Andronov E."/>
            <person name="Osledkin Y.S."/>
            <person name="Onishchuk O.P."/>
            <person name="Kurchak O.N."/>
            <person name="Shaposhnikov A.I."/>
            <person name="Willems A."/>
            <person name="Tikhonovich I.A."/>
        </authorList>
    </citation>
    <scope>NUCLEOTIDE SEQUENCE [LARGE SCALE GENOMIC DNA]</scope>
    <source>
        <strain evidence="3">V5/3M</strain>
        <plasmid evidence="3">unnamed3</plasmid>
    </source>
</reference>
<organism evidence="3">
    <name type="scientific">Microvirga ossetica</name>
    <dbReference type="NCBI Taxonomy" id="1882682"/>
    <lineage>
        <taxon>Bacteria</taxon>
        <taxon>Pseudomonadati</taxon>
        <taxon>Pseudomonadota</taxon>
        <taxon>Alphaproteobacteria</taxon>
        <taxon>Hyphomicrobiales</taxon>
        <taxon>Methylobacteriaceae</taxon>
        <taxon>Microvirga</taxon>
    </lineage>
</organism>
<dbReference type="KEGG" id="moc:BB934_34025"/>
<dbReference type="NCBIfam" id="NF033542">
    <property type="entry name" value="transpos_IS110"/>
    <property type="match status" value="1"/>
</dbReference>
<feature type="domain" description="Transposase IS110-like N-terminal" evidence="1">
    <location>
        <begin position="14"/>
        <end position="153"/>
    </location>
</feature>
<dbReference type="EMBL" id="CP016618">
    <property type="protein sequence ID" value="ANY83881.1"/>
    <property type="molecule type" value="Genomic_DNA"/>
</dbReference>
<dbReference type="Pfam" id="PF01548">
    <property type="entry name" value="DEDD_Tnp_IS110"/>
    <property type="match status" value="1"/>
</dbReference>
<name>A0A1B2EV75_9HYPH</name>
<proteinExistence type="predicted"/>
<sequence length="352" mass="38101">MSNQTAPECIITTIGIDLGKNTFHLIGMDARGKIVLRRKVSRGQLLPCLANVPACLIGMEACAGAHHVGRQLAALGHDVRLLPAQYVKPFLEGHKNDYRDAEAIAEAAQRPTMRPVPLKSAEQLDLQALHRVRSRLVGQRTAVVNQIRGFLLECGIPVRKGPAGLREALPSLLAQRTDVLSPRMIHLIEDLAGDWRGLDERIDAITRDITALARQDVGCQRLMGIPGVGVITASAMVAAVGTGAAFAKGRDFAAWLGLVPKQISTGGRTILGGLSKRGNRYLRILFVGGAQVLLQRQRHWDGHGFGRWLQAAGTRLHRNVLAAALANKLARIAWGVLSHENGYDPEFAARTA</sequence>
<dbReference type="AlphaFoldDB" id="A0A1B2EV75"/>
<dbReference type="InterPro" id="IPR003346">
    <property type="entry name" value="Transposase_20"/>
</dbReference>
<keyword evidence="3" id="KW-0614">Plasmid</keyword>
<gene>
    <name evidence="3" type="ORF">BB934_34025</name>
</gene>
<accession>A0A1B2EV75</accession>
<dbReference type="InterPro" id="IPR002525">
    <property type="entry name" value="Transp_IS110-like_N"/>
</dbReference>
<geneLocation type="plasmid" evidence="3">
    <name>unnamed3</name>
</geneLocation>
<dbReference type="PANTHER" id="PTHR33055:SF3">
    <property type="entry name" value="PUTATIVE TRANSPOSASE FOR IS117-RELATED"/>
    <property type="match status" value="1"/>
</dbReference>
<dbReference type="GO" id="GO:0006313">
    <property type="term" value="P:DNA transposition"/>
    <property type="evidence" value="ECO:0007669"/>
    <property type="project" value="InterPro"/>
</dbReference>
<dbReference type="InterPro" id="IPR047650">
    <property type="entry name" value="Transpos_IS110"/>
</dbReference>
<dbReference type="RefSeq" id="WP_099514845.1">
    <property type="nucleotide sequence ID" value="NZ_CP016618.1"/>
</dbReference>
<dbReference type="GO" id="GO:0004803">
    <property type="term" value="F:transposase activity"/>
    <property type="evidence" value="ECO:0007669"/>
    <property type="project" value="InterPro"/>
</dbReference>
<feature type="domain" description="Transposase IS116/IS110/IS902 C-terminal" evidence="2">
    <location>
        <begin position="219"/>
        <end position="299"/>
    </location>
</feature>
<evidence type="ECO:0000259" key="2">
    <source>
        <dbReference type="Pfam" id="PF02371"/>
    </source>
</evidence>
<evidence type="ECO:0000313" key="3">
    <source>
        <dbReference type="EMBL" id="ANY83881.1"/>
    </source>
</evidence>
<dbReference type="PANTHER" id="PTHR33055">
    <property type="entry name" value="TRANSPOSASE FOR INSERTION SEQUENCE ELEMENT IS1111A"/>
    <property type="match status" value="1"/>
</dbReference>
<dbReference type="Pfam" id="PF02371">
    <property type="entry name" value="Transposase_20"/>
    <property type="match status" value="1"/>
</dbReference>
<protein>
    <submittedName>
        <fullName evidence="3">Transposase</fullName>
    </submittedName>
</protein>
<dbReference type="GO" id="GO:0003677">
    <property type="term" value="F:DNA binding"/>
    <property type="evidence" value="ECO:0007669"/>
    <property type="project" value="InterPro"/>
</dbReference>